<proteinExistence type="predicted"/>
<evidence type="ECO:0000313" key="1">
    <source>
        <dbReference type="EMBL" id="GBO06521.1"/>
    </source>
</evidence>
<name>A0A4Y2U389_ARAVE</name>
<evidence type="ECO:0000313" key="2">
    <source>
        <dbReference type="Proteomes" id="UP000499080"/>
    </source>
</evidence>
<comment type="caution">
    <text evidence="1">The sequence shown here is derived from an EMBL/GenBank/DDBJ whole genome shotgun (WGS) entry which is preliminary data.</text>
</comment>
<organism evidence="1 2">
    <name type="scientific">Araneus ventricosus</name>
    <name type="common">Orbweaver spider</name>
    <name type="synonym">Epeira ventricosa</name>
    <dbReference type="NCBI Taxonomy" id="182803"/>
    <lineage>
        <taxon>Eukaryota</taxon>
        <taxon>Metazoa</taxon>
        <taxon>Ecdysozoa</taxon>
        <taxon>Arthropoda</taxon>
        <taxon>Chelicerata</taxon>
        <taxon>Arachnida</taxon>
        <taxon>Araneae</taxon>
        <taxon>Araneomorphae</taxon>
        <taxon>Entelegynae</taxon>
        <taxon>Araneoidea</taxon>
        <taxon>Araneidae</taxon>
        <taxon>Araneus</taxon>
    </lineage>
</organism>
<accession>A0A4Y2U389</accession>
<sequence>MTITCHGPTPPEGGTFHQHSVSWVIQTTPLLLPPGKREPSYLSAAPHPRTRVCTYPASCHPRTFGAPDENLSIQAVVAVVRQLNRIPSPQLDQVQESARPQKSERFMVKKESAASVGTRPWTPKGSSLTLSIAFML</sequence>
<dbReference type="Proteomes" id="UP000499080">
    <property type="component" value="Unassembled WGS sequence"/>
</dbReference>
<gene>
    <name evidence="1" type="ORF">AVEN_92172_1</name>
</gene>
<keyword evidence="2" id="KW-1185">Reference proteome</keyword>
<dbReference type="AlphaFoldDB" id="A0A4Y2U389"/>
<protein>
    <submittedName>
        <fullName evidence="1">Uncharacterized protein</fullName>
    </submittedName>
</protein>
<dbReference type="EMBL" id="BGPR01032821">
    <property type="protein sequence ID" value="GBO06521.1"/>
    <property type="molecule type" value="Genomic_DNA"/>
</dbReference>
<reference evidence="1 2" key="1">
    <citation type="journal article" date="2019" name="Sci. Rep.">
        <title>Orb-weaving spider Araneus ventricosus genome elucidates the spidroin gene catalogue.</title>
        <authorList>
            <person name="Kono N."/>
            <person name="Nakamura H."/>
            <person name="Ohtoshi R."/>
            <person name="Moran D.A.P."/>
            <person name="Shinohara A."/>
            <person name="Yoshida Y."/>
            <person name="Fujiwara M."/>
            <person name="Mori M."/>
            <person name="Tomita M."/>
            <person name="Arakawa K."/>
        </authorList>
    </citation>
    <scope>NUCLEOTIDE SEQUENCE [LARGE SCALE GENOMIC DNA]</scope>
</reference>